<dbReference type="EMBL" id="JAGGLM010000013">
    <property type="protein sequence ID" value="MBP2033301.1"/>
    <property type="molecule type" value="Genomic_DNA"/>
</dbReference>
<dbReference type="RefSeq" id="WP_209702452.1">
    <property type="nucleotide sequence ID" value="NZ_JAGGLM010000013.1"/>
</dbReference>
<organism evidence="1 2">
    <name type="scientific">Clostridium algifaecis</name>
    <dbReference type="NCBI Taxonomy" id="1472040"/>
    <lineage>
        <taxon>Bacteria</taxon>
        <taxon>Bacillati</taxon>
        <taxon>Bacillota</taxon>
        <taxon>Clostridia</taxon>
        <taxon>Eubacteriales</taxon>
        <taxon>Clostridiaceae</taxon>
        <taxon>Clostridium</taxon>
    </lineage>
</organism>
<dbReference type="Proteomes" id="UP001519307">
    <property type="component" value="Unassembled WGS sequence"/>
</dbReference>
<accession>A0ABS4KTC6</accession>
<comment type="caution">
    <text evidence="1">The sequence shown here is derived from an EMBL/GenBank/DDBJ whole genome shotgun (WGS) entry which is preliminary data.</text>
</comment>
<protein>
    <submittedName>
        <fullName evidence="1">Uncharacterized protein</fullName>
    </submittedName>
</protein>
<name>A0ABS4KTC6_9CLOT</name>
<gene>
    <name evidence="1" type="ORF">J2Z42_002004</name>
</gene>
<evidence type="ECO:0000313" key="2">
    <source>
        <dbReference type="Proteomes" id="UP001519307"/>
    </source>
</evidence>
<evidence type="ECO:0000313" key="1">
    <source>
        <dbReference type="EMBL" id="MBP2033301.1"/>
    </source>
</evidence>
<keyword evidence="2" id="KW-1185">Reference proteome</keyword>
<proteinExistence type="predicted"/>
<sequence>MHLCKNNLMTKEDRMFPIKIETNQVNGNGGYQITVDLLQRQKIQLKMYLTI</sequence>
<reference evidence="1 2" key="1">
    <citation type="submission" date="2021-03" db="EMBL/GenBank/DDBJ databases">
        <title>Genomic Encyclopedia of Type Strains, Phase IV (KMG-IV): sequencing the most valuable type-strain genomes for metagenomic binning, comparative biology and taxonomic classification.</title>
        <authorList>
            <person name="Goeker M."/>
        </authorList>
    </citation>
    <scope>NUCLEOTIDE SEQUENCE [LARGE SCALE GENOMIC DNA]</scope>
    <source>
        <strain evidence="1 2">DSM 28783</strain>
    </source>
</reference>